<feature type="domain" description="DUF6533" evidence="2">
    <location>
        <begin position="32"/>
        <end position="74"/>
    </location>
</feature>
<evidence type="ECO:0000259" key="2">
    <source>
        <dbReference type="Pfam" id="PF20151"/>
    </source>
</evidence>
<dbReference type="Pfam" id="PF20151">
    <property type="entry name" value="DUF6533"/>
    <property type="match status" value="1"/>
</dbReference>
<sequence length="87" mass="9896">MAGDPDSEIPTFPVDTGQMFNLSRRVTVSMGFVSFMILAWDHIITFGDEVEYIWKGKKGLIVYLFFLNRYVTPLGFIVNLFGKLLVA</sequence>
<keyword evidence="1" id="KW-1133">Transmembrane helix</keyword>
<gene>
    <name evidence="3" type="ORF">QCA50_006478</name>
</gene>
<reference evidence="3 4" key="1">
    <citation type="submission" date="2022-09" db="EMBL/GenBank/DDBJ databases">
        <authorList>
            <person name="Palmer J.M."/>
        </authorList>
    </citation>
    <scope>NUCLEOTIDE SEQUENCE [LARGE SCALE GENOMIC DNA]</scope>
    <source>
        <strain evidence="3 4">DSM 7382</strain>
    </source>
</reference>
<evidence type="ECO:0000313" key="4">
    <source>
        <dbReference type="Proteomes" id="UP001385951"/>
    </source>
</evidence>
<name>A0AAW0GEX6_9APHY</name>
<keyword evidence="1" id="KW-0472">Membrane</keyword>
<dbReference type="InterPro" id="IPR045340">
    <property type="entry name" value="DUF6533"/>
</dbReference>
<proteinExistence type="predicted"/>
<keyword evidence="4" id="KW-1185">Reference proteome</keyword>
<protein>
    <recommendedName>
        <fullName evidence="2">DUF6533 domain-containing protein</fullName>
    </recommendedName>
</protein>
<dbReference type="AlphaFoldDB" id="A0AAW0GEX6"/>
<evidence type="ECO:0000313" key="3">
    <source>
        <dbReference type="EMBL" id="KAK7689839.1"/>
    </source>
</evidence>
<accession>A0AAW0GEX6</accession>
<keyword evidence="1" id="KW-0812">Transmembrane</keyword>
<feature type="transmembrane region" description="Helical" evidence="1">
    <location>
        <begin position="60"/>
        <end position="81"/>
    </location>
</feature>
<feature type="transmembrane region" description="Helical" evidence="1">
    <location>
        <begin position="22"/>
        <end position="40"/>
    </location>
</feature>
<dbReference type="EMBL" id="JASBNA010000007">
    <property type="protein sequence ID" value="KAK7689839.1"/>
    <property type="molecule type" value="Genomic_DNA"/>
</dbReference>
<evidence type="ECO:0000256" key="1">
    <source>
        <dbReference type="SAM" id="Phobius"/>
    </source>
</evidence>
<comment type="caution">
    <text evidence="3">The sequence shown here is derived from an EMBL/GenBank/DDBJ whole genome shotgun (WGS) entry which is preliminary data.</text>
</comment>
<organism evidence="3 4">
    <name type="scientific">Cerrena zonata</name>
    <dbReference type="NCBI Taxonomy" id="2478898"/>
    <lineage>
        <taxon>Eukaryota</taxon>
        <taxon>Fungi</taxon>
        <taxon>Dikarya</taxon>
        <taxon>Basidiomycota</taxon>
        <taxon>Agaricomycotina</taxon>
        <taxon>Agaricomycetes</taxon>
        <taxon>Polyporales</taxon>
        <taxon>Cerrenaceae</taxon>
        <taxon>Cerrena</taxon>
    </lineage>
</organism>
<dbReference type="Proteomes" id="UP001385951">
    <property type="component" value="Unassembled WGS sequence"/>
</dbReference>